<feature type="transmembrane region" description="Helical" evidence="1">
    <location>
        <begin position="256"/>
        <end position="275"/>
    </location>
</feature>
<feature type="transmembrane region" description="Helical" evidence="1">
    <location>
        <begin position="344"/>
        <end position="364"/>
    </location>
</feature>
<dbReference type="PANTHER" id="PTHR23028:SF53">
    <property type="entry name" value="ACYL_TRANSF_3 DOMAIN-CONTAINING PROTEIN"/>
    <property type="match status" value="1"/>
</dbReference>
<dbReference type="GO" id="GO:0000271">
    <property type="term" value="P:polysaccharide biosynthetic process"/>
    <property type="evidence" value="ECO:0007669"/>
    <property type="project" value="TreeGrafter"/>
</dbReference>
<feature type="transmembrane region" description="Helical" evidence="1">
    <location>
        <begin position="173"/>
        <end position="191"/>
    </location>
</feature>
<comment type="caution">
    <text evidence="3">The sequence shown here is derived from an EMBL/GenBank/DDBJ whole genome shotgun (WGS) entry which is preliminary data.</text>
</comment>
<evidence type="ECO:0000259" key="2">
    <source>
        <dbReference type="Pfam" id="PF01757"/>
    </source>
</evidence>
<feature type="transmembrane region" description="Helical" evidence="1">
    <location>
        <begin position="281"/>
        <end position="301"/>
    </location>
</feature>
<feature type="transmembrane region" description="Helical" evidence="1">
    <location>
        <begin position="77"/>
        <end position="97"/>
    </location>
</feature>
<dbReference type="PANTHER" id="PTHR23028">
    <property type="entry name" value="ACETYLTRANSFERASE"/>
    <property type="match status" value="1"/>
</dbReference>
<feature type="transmembrane region" description="Helical" evidence="1">
    <location>
        <begin position="126"/>
        <end position="143"/>
    </location>
</feature>
<feature type="transmembrane region" description="Helical" evidence="1">
    <location>
        <begin position="313"/>
        <end position="332"/>
    </location>
</feature>
<feature type="transmembrane region" description="Helical" evidence="1">
    <location>
        <begin position="46"/>
        <end position="65"/>
    </location>
</feature>
<dbReference type="InterPro" id="IPR050879">
    <property type="entry name" value="Acyltransferase_3"/>
</dbReference>
<evidence type="ECO:0000313" key="4">
    <source>
        <dbReference type="Proteomes" id="UP000016648"/>
    </source>
</evidence>
<name>U2NLX0_9BACT</name>
<feature type="domain" description="Acyltransferase 3" evidence="2">
    <location>
        <begin position="53"/>
        <end position="365"/>
    </location>
</feature>
<dbReference type="Pfam" id="PF01757">
    <property type="entry name" value="Acyl_transf_3"/>
    <property type="match status" value="1"/>
</dbReference>
<evidence type="ECO:0000256" key="1">
    <source>
        <dbReference type="SAM" id="Phobius"/>
    </source>
</evidence>
<feature type="transmembrane region" description="Helical" evidence="1">
    <location>
        <begin position="198"/>
        <end position="217"/>
    </location>
</feature>
<dbReference type="GO" id="GO:0016020">
    <property type="term" value="C:membrane"/>
    <property type="evidence" value="ECO:0007669"/>
    <property type="project" value="TreeGrafter"/>
</dbReference>
<protein>
    <submittedName>
        <fullName evidence="3">Acyltransferase</fullName>
    </submittedName>
</protein>
<accession>U2NLX0</accession>
<keyword evidence="3" id="KW-0012">Acyltransferase</keyword>
<dbReference type="InterPro" id="IPR002656">
    <property type="entry name" value="Acyl_transf_3_dom"/>
</dbReference>
<keyword evidence="3" id="KW-0808">Transferase</keyword>
<dbReference type="GO" id="GO:0016747">
    <property type="term" value="F:acyltransferase activity, transferring groups other than amino-acyl groups"/>
    <property type="evidence" value="ECO:0007669"/>
    <property type="project" value="InterPro"/>
</dbReference>
<reference evidence="3 4" key="1">
    <citation type="submission" date="2013-08" db="EMBL/GenBank/DDBJ databases">
        <authorList>
            <person name="Durkin A.S."/>
            <person name="Haft D.R."/>
            <person name="McCorrison J."/>
            <person name="Torralba M."/>
            <person name="Gillis M."/>
            <person name="Haft D.H."/>
            <person name="Methe B."/>
            <person name="Sutton G."/>
            <person name="Nelson K.E."/>
        </authorList>
    </citation>
    <scope>NUCLEOTIDE SEQUENCE [LARGE SCALE GENOMIC DNA]</scope>
    <source>
        <strain evidence="3 4">F0067</strain>
    </source>
</reference>
<feature type="transmembrane region" description="Helical" evidence="1">
    <location>
        <begin position="223"/>
        <end position="244"/>
    </location>
</feature>
<dbReference type="PATRIC" id="fig|1115809.3.peg.1626"/>
<proteinExistence type="predicted"/>
<keyword evidence="1" id="KW-1133">Transmembrane helix</keyword>
<dbReference type="EMBL" id="AWEY01000029">
    <property type="protein sequence ID" value="ERK39065.1"/>
    <property type="molecule type" value="Genomic_DNA"/>
</dbReference>
<gene>
    <name evidence="3" type="ORF">HMPREF9135_1243</name>
</gene>
<dbReference type="AlphaFoldDB" id="U2NLX0"/>
<sequence length="379" mass="45068">MISLSSKDKSSHFTFHPNPHFTFHTSHFTFTDMRIKDIELSNISRYRGELMGAAMLFIILFHVGLPRNDLFFGLRRMGNIGVDIFLFLSGIGLWFSWVKSHAPKARQEDAPQPFSRRYRAFLKRRFLRIYPAWLFVAALYYIPRFRPTTALSWLDLVGDITINWDFWLHDELTFWYIPAIMMLYLWAPLYMELIRRHPVYRWLPVVMVMWCILVQWVTPIHDLVGHIEIFWSRMPIFFIGINMGEMTRRKTTIDGTGIWMILLMFAMSLAASVFLEQTKHGQFPLFIERMLYIPLTVTTILMLNRVFRRTPDWFNATFRFFGSLSLEAYLIHSHFVLDYLPPQWSYWPTFLVCVVCTIPLAWLLHRLAAFTTKRLTDHA</sequence>
<keyword evidence="1" id="KW-0472">Membrane</keyword>
<evidence type="ECO:0000313" key="3">
    <source>
        <dbReference type="EMBL" id="ERK39065.1"/>
    </source>
</evidence>
<dbReference type="Proteomes" id="UP000016648">
    <property type="component" value="Unassembled WGS sequence"/>
</dbReference>
<organism evidence="3 4">
    <name type="scientific">Segatella baroniae F0067</name>
    <dbReference type="NCBI Taxonomy" id="1115809"/>
    <lineage>
        <taxon>Bacteria</taxon>
        <taxon>Pseudomonadati</taxon>
        <taxon>Bacteroidota</taxon>
        <taxon>Bacteroidia</taxon>
        <taxon>Bacteroidales</taxon>
        <taxon>Prevotellaceae</taxon>
        <taxon>Segatella</taxon>
    </lineage>
</organism>
<keyword evidence="1" id="KW-0812">Transmembrane</keyword>
<keyword evidence="4" id="KW-1185">Reference proteome</keyword>